<accession>A0A9N7U0H7</accession>
<dbReference type="EMBL" id="CADEAL010000562">
    <property type="protein sequence ID" value="CAB1422122.1"/>
    <property type="molecule type" value="Genomic_DNA"/>
</dbReference>
<keyword evidence="2" id="KW-1185">Reference proteome</keyword>
<evidence type="ECO:0000313" key="2">
    <source>
        <dbReference type="Proteomes" id="UP001153269"/>
    </source>
</evidence>
<dbReference type="AlphaFoldDB" id="A0A9N7U0H7"/>
<name>A0A9N7U0H7_PLEPL</name>
<organism evidence="1 2">
    <name type="scientific">Pleuronectes platessa</name>
    <name type="common">European plaice</name>
    <dbReference type="NCBI Taxonomy" id="8262"/>
    <lineage>
        <taxon>Eukaryota</taxon>
        <taxon>Metazoa</taxon>
        <taxon>Chordata</taxon>
        <taxon>Craniata</taxon>
        <taxon>Vertebrata</taxon>
        <taxon>Euteleostomi</taxon>
        <taxon>Actinopterygii</taxon>
        <taxon>Neopterygii</taxon>
        <taxon>Teleostei</taxon>
        <taxon>Neoteleostei</taxon>
        <taxon>Acanthomorphata</taxon>
        <taxon>Carangaria</taxon>
        <taxon>Pleuronectiformes</taxon>
        <taxon>Pleuronectoidei</taxon>
        <taxon>Pleuronectidae</taxon>
        <taxon>Pleuronectes</taxon>
    </lineage>
</organism>
<comment type="caution">
    <text evidence="1">The sequence shown here is derived from an EMBL/GenBank/DDBJ whole genome shotgun (WGS) entry which is preliminary data.</text>
</comment>
<reference evidence="1" key="1">
    <citation type="submission" date="2020-03" db="EMBL/GenBank/DDBJ databases">
        <authorList>
            <person name="Weist P."/>
        </authorList>
    </citation>
    <scope>NUCLEOTIDE SEQUENCE</scope>
</reference>
<proteinExistence type="predicted"/>
<gene>
    <name evidence="1" type="ORF">PLEPLA_LOCUS10011</name>
</gene>
<dbReference type="Proteomes" id="UP001153269">
    <property type="component" value="Unassembled WGS sequence"/>
</dbReference>
<protein>
    <submittedName>
        <fullName evidence="1">Uncharacterized protein</fullName>
    </submittedName>
</protein>
<sequence>MLGGGGRFSRFLSQTRTPARDPRFLRRLSVQADVSSGGGQLLLRAGSSRSQRSRVQVVICFYSFHHLNRINLSPFHLRHQMPLDGVLGGEWITQGPCRLFQALGKRRQKLFGGSFCSGQPFTLIAGHGGLGERFSLSHIAVEKDTTMSSSNSAWLASNSEEALRSLHGFVPVTPEAESTALRQGCLAVLQPPV</sequence>
<evidence type="ECO:0000313" key="1">
    <source>
        <dbReference type="EMBL" id="CAB1422122.1"/>
    </source>
</evidence>